<evidence type="ECO:0000313" key="1">
    <source>
        <dbReference type="EMBL" id="QED46772.1"/>
    </source>
</evidence>
<reference evidence="2" key="1">
    <citation type="submission" date="2019-08" db="EMBL/GenBank/DDBJ databases">
        <authorList>
            <person name="Zheng X."/>
        </authorList>
    </citation>
    <scope>NUCLEOTIDE SEQUENCE [LARGE SCALE GENOMIC DNA]</scope>
    <source>
        <strain evidence="2">FJAT-25496</strain>
    </source>
</reference>
<protein>
    <recommendedName>
        <fullName evidence="3">DUF4030 domain-containing protein</fullName>
    </recommendedName>
</protein>
<dbReference type="KEGG" id="bda:FSZ17_05475"/>
<dbReference type="AlphaFoldDB" id="A0A5B8Z190"/>
<dbReference type="STRING" id="1742359.GCA_001439625_00218"/>
<evidence type="ECO:0000313" key="2">
    <source>
        <dbReference type="Proteomes" id="UP000321555"/>
    </source>
</evidence>
<proteinExistence type="predicted"/>
<name>A0A5B8Z190_CYTDA</name>
<dbReference type="OrthoDB" id="2455196at2"/>
<keyword evidence="2" id="KW-1185">Reference proteome</keyword>
<dbReference type="RefSeq" id="WP_057776983.1">
    <property type="nucleotide sequence ID" value="NZ_CP042593.1"/>
</dbReference>
<dbReference type="EMBL" id="CP042593">
    <property type="protein sequence ID" value="QED46772.1"/>
    <property type="molecule type" value="Genomic_DNA"/>
</dbReference>
<organism evidence="1 2">
    <name type="scientific">Cytobacillus dafuensis</name>
    <name type="common">Bacillus dafuensis</name>
    <dbReference type="NCBI Taxonomy" id="1742359"/>
    <lineage>
        <taxon>Bacteria</taxon>
        <taxon>Bacillati</taxon>
        <taxon>Bacillota</taxon>
        <taxon>Bacilli</taxon>
        <taxon>Bacillales</taxon>
        <taxon>Bacillaceae</taxon>
        <taxon>Cytobacillus</taxon>
    </lineage>
</organism>
<accession>A0A5B8Z190</accession>
<dbReference type="Proteomes" id="UP000321555">
    <property type="component" value="Chromosome"/>
</dbReference>
<evidence type="ECO:0008006" key="3">
    <source>
        <dbReference type="Google" id="ProtNLM"/>
    </source>
</evidence>
<gene>
    <name evidence="1" type="ORF">FSZ17_05475</name>
</gene>
<sequence>MKKVLIGFVVLLLIITASYMLLKKDSNKSASVNTEKIENTLVKSMEESKTEKKKLEQFLTKSSQVLNDNGYQIGLGFSHEERNLTVQVQDKAFLEANKMNIEKIIHNTAKKIGFQDFKVDFLTFDSYPTLSEEDEKLRKSMMKVFEEISALLKEKGYHSNSISTNPINEIIIEIQGTKEDLEKSKEIEELEKIIDQTIHSKTDLDFTVKIRKKSESAIRDQEWQPIFDAIREETNKKFNEYRGFAYSFHPEPLQIIIKTNINSAKWFGNSDKKINQITEYVDKIIELKREEFLIEEIPYEIIIRDKNNKEVN</sequence>